<keyword evidence="1" id="KW-1133">Transmembrane helix</keyword>
<feature type="transmembrane region" description="Helical" evidence="1">
    <location>
        <begin position="7"/>
        <end position="27"/>
    </location>
</feature>
<organism evidence="2 3">
    <name type="scientific">Aldrovandia affinis</name>
    <dbReference type="NCBI Taxonomy" id="143900"/>
    <lineage>
        <taxon>Eukaryota</taxon>
        <taxon>Metazoa</taxon>
        <taxon>Chordata</taxon>
        <taxon>Craniata</taxon>
        <taxon>Vertebrata</taxon>
        <taxon>Euteleostomi</taxon>
        <taxon>Actinopterygii</taxon>
        <taxon>Neopterygii</taxon>
        <taxon>Teleostei</taxon>
        <taxon>Notacanthiformes</taxon>
        <taxon>Halosauridae</taxon>
        <taxon>Aldrovandia</taxon>
    </lineage>
</organism>
<proteinExistence type="predicted"/>
<keyword evidence="1" id="KW-0472">Membrane</keyword>
<sequence length="154" mass="17917">MVYTHTLYTYSAFLNSFLIICRCLPVLDIVDLKFCFLSLHLKCHYIFISCSFFPIVLSRSFSRFFRESLFPLTQYFLNVLLSSSLKKKYPSSFCHSYPRLFAYCNNRFLLLFRPLGPLPASFPRYPSLFLFPSFLHSLLLLQARGHASEASAHG</sequence>
<evidence type="ECO:0000313" key="2">
    <source>
        <dbReference type="EMBL" id="KAJ8406692.1"/>
    </source>
</evidence>
<dbReference type="AlphaFoldDB" id="A0AAD7WRL2"/>
<reference evidence="2" key="1">
    <citation type="journal article" date="2023" name="Science">
        <title>Genome structures resolve the early diversification of teleost fishes.</title>
        <authorList>
            <person name="Parey E."/>
            <person name="Louis A."/>
            <person name="Montfort J."/>
            <person name="Bouchez O."/>
            <person name="Roques C."/>
            <person name="Iampietro C."/>
            <person name="Lluch J."/>
            <person name="Castinel A."/>
            <person name="Donnadieu C."/>
            <person name="Desvignes T."/>
            <person name="Floi Bucao C."/>
            <person name="Jouanno E."/>
            <person name="Wen M."/>
            <person name="Mejri S."/>
            <person name="Dirks R."/>
            <person name="Jansen H."/>
            <person name="Henkel C."/>
            <person name="Chen W.J."/>
            <person name="Zahm M."/>
            <person name="Cabau C."/>
            <person name="Klopp C."/>
            <person name="Thompson A.W."/>
            <person name="Robinson-Rechavi M."/>
            <person name="Braasch I."/>
            <person name="Lecointre G."/>
            <person name="Bobe J."/>
            <person name="Postlethwait J.H."/>
            <person name="Berthelot C."/>
            <person name="Roest Crollius H."/>
            <person name="Guiguen Y."/>
        </authorList>
    </citation>
    <scope>NUCLEOTIDE SEQUENCE</scope>
    <source>
        <strain evidence="2">NC1722</strain>
    </source>
</reference>
<feature type="transmembrane region" description="Helical" evidence="1">
    <location>
        <begin position="39"/>
        <end position="57"/>
    </location>
</feature>
<comment type="caution">
    <text evidence="2">The sequence shown here is derived from an EMBL/GenBank/DDBJ whole genome shotgun (WGS) entry which is preliminary data.</text>
</comment>
<dbReference type="Proteomes" id="UP001221898">
    <property type="component" value="Unassembled WGS sequence"/>
</dbReference>
<accession>A0AAD7WRL2</accession>
<name>A0AAD7WRL2_9TELE</name>
<dbReference type="EMBL" id="JAINUG010000042">
    <property type="protein sequence ID" value="KAJ8406692.1"/>
    <property type="molecule type" value="Genomic_DNA"/>
</dbReference>
<evidence type="ECO:0000313" key="3">
    <source>
        <dbReference type="Proteomes" id="UP001221898"/>
    </source>
</evidence>
<gene>
    <name evidence="2" type="ORF">AAFF_G00296080</name>
</gene>
<keyword evidence="3" id="KW-1185">Reference proteome</keyword>
<feature type="non-terminal residue" evidence="2">
    <location>
        <position position="154"/>
    </location>
</feature>
<evidence type="ECO:0000256" key="1">
    <source>
        <dbReference type="SAM" id="Phobius"/>
    </source>
</evidence>
<keyword evidence="1" id="KW-0812">Transmembrane</keyword>
<protein>
    <submittedName>
        <fullName evidence="2">Uncharacterized protein</fullName>
    </submittedName>
</protein>